<reference evidence="3" key="1">
    <citation type="journal article" date="2019" name="Int. J. Syst. Evol. Microbiol.">
        <title>The Global Catalogue of Microorganisms (GCM) 10K type strain sequencing project: providing services to taxonomists for standard genome sequencing and annotation.</title>
        <authorList>
            <consortium name="The Broad Institute Genomics Platform"/>
            <consortium name="The Broad Institute Genome Sequencing Center for Infectious Disease"/>
            <person name="Wu L."/>
            <person name="Ma J."/>
        </authorList>
    </citation>
    <scope>NUCLEOTIDE SEQUENCE [LARGE SCALE GENOMIC DNA]</scope>
    <source>
        <strain evidence="3">CGMCC 4.7304</strain>
    </source>
</reference>
<evidence type="ECO:0000256" key="1">
    <source>
        <dbReference type="SAM" id="MobiDB-lite"/>
    </source>
</evidence>
<gene>
    <name evidence="2" type="ORF">ACFP1Z_32160</name>
</gene>
<sequence length="70" mass="7407">MPKHSTAADTGPAQPTDRNPPLPDLTGLDLRSLRLLDLDEDGLTAAVDSALRQPGELGETWYSDGSVGHP</sequence>
<proteinExistence type="predicted"/>
<evidence type="ECO:0000313" key="3">
    <source>
        <dbReference type="Proteomes" id="UP001596083"/>
    </source>
</evidence>
<accession>A0ABW0Z8T1</accession>
<keyword evidence="3" id="KW-1185">Reference proteome</keyword>
<dbReference type="RefSeq" id="WP_390321319.1">
    <property type="nucleotide sequence ID" value="NZ_JBHSPB010000035.1"/>
</dbReference>
<dbReference type="EMBL" id="JBHSPB010000035">
    <property type="protein sequence ID" value="MFC5724812.1"/>
    <property type="molecule type" value="Genomic_DNA"/>
</dbReference>
<comment type="caution">
    <text evidence="2">The sequence shown here is derived from an EMBL/GenBank/DDBJ whole genome shotgun (WGS) entry which is preliminary data.</text>
</comment>
<name>A0ABW0Z8T1_9ACTN</name>
<protein>
    <recommendedName>
        <fullName evidence="4">FXSXX-COOH protein</fullName>
    </recommendedName>
</protein>
<evidence type="ECO:0000313" key="2">
    <source>
        <dbReference type="EMBL" id="MFC5724812.1"/>
    </source>
</evidence>
<evidence type="ECO:0008006" key="4">
    <source>
        <dbReference type="Google" id="ProtNLM"/>
    </source>
</evidence>
<feature type="region of interest" description="Disordered" evidence="1">
    <location>
        <begin position="1"/>
        <end position="26"/>
    </location>
</feature>
<organism evidence="2 3">
    <name type="scientific">Streptomyces gamaensis</name>
    <dbReference type="NCBI Taxonomy" id="1763542"/>
    <lineage>
        <taxon>Bacteria</taxon>
        <taxon>Bacillati</taxon>
        <taxon>Actinomycetota</taxon>
        <taxon>Actinomycetes</taxon>
        <taxon>Kitasatosporales</taxon>
        <taxon>Streptomycetaceae</taxon>
        <taxon>Streptomyces</taxon>
    </lineage>
</organism>
<dbReference type="Proteomes" id="UP001596083">
    <property type="component" value="Unassembled WGS sequence"/>
</dbReference>